<reference evidence="6" key="1">
    <citation type="submission" date="2018-12" db="EMBL/GenBank/DDBJ databases">
        <title>Tengunoibacter tsumagoiensis gen. nov., sp. nov., Dictyobacter kobayashii sp. nov., D. alpinus sp. nov., and D. joshuensis sp. nov. and description of Dictyobacteraceae fam. nov. within the order Ktedonobacterales isolated from Tengu-no-mugimeshi.</title>
        <authorList>
            <person name="Wang C.M."/>
            <person name="Zheng Y."/>
            <person name="Sakai Y."/>
            <person name="Toyoda A."/>
            <person name="Minakuchi Y."/>
            <person name="Abe K."/>
            <person name="Yokota A."/>
            <person name="Yabe S."/>
        </authorList>
    </citation>
    <scope>NUCLEOTIDE SEQUENCE [LARGE SCALE GENOMIC DNA]</scope>
    <source>
        <strain evidence="6">Uno16</strain>
    </source>
</reference>
<dbReference type="SUPFAM" id="SSF55811">
    <property type="entry name" value="Nudix"/>
    <property type="match status" value="1"/>
</dbReference>
<feature type="domain" description="Nudix hydrolase" evidence="4">
    <location>
        <begin position="9"/>
        <end position="133"/>
    </location>
</feature>
<dbReference type="Gene3D" id="3.90.79.10">
    <property type="entry name" value="Nucleoside Triphosphate Pyrophosphohydrolase"/>
    <property type="match status" value="1"/>
</dbReference>
<dbReference type="Proteomes" id="UP000287171">
    <property type="component" value="Unassembled WGS sequence"/>
</dbReference>
<organism evidence="5 6">
    <name type="scientific">Dictyobacter alpinus</name>
    <dbReference type="NCBI Taxonomy" id="2014873"/>
    <lineage>
        <taxon>Bacteria</taxon>
        <taxon>Bacillati</taxon>
        <taxon>Chloroflexota</taxon>
        <taxon>Ktedonobacteria</taxon>
        <taxon>Ktedonobacterales</taxon>
        <taxon>Dictyobacteraceae</taxon>
        <taxon>Dictyobacter</taxon>
    </lineage>
</organism>
<dbReference type="PANTHER" id="PTHR43046:SF14">
    <property type="entry name" value="MUTT_NUDIX FAMILY PROTEIN"/>
    <property type="match status" value="1"/>
</dbReference>
<dbReference type="InterPro" id="IPR000086">
    <property type="entry name" value="NUDIX_hydrolase_dom"/>
</dbReference>
<comment type="similarity">
    <text evidence="3">Belongs to the Nudix hydrolase family.</text>
</comment>
<evidence type="ECO:0000259" key="4">
    <source>
        <dbReference type="PROSITE" id="PS51462"/>
    </source>
</evidence>
<dbReference type="Pfam" id="PF00293">
    <property type="entry name" value="NUDIX"/>
    <property type="match status" value="1"/>
</dbReference>
<evidence type="ECO:0000313" key="5">
    <source>
        <dbReference type="EMBL" id="GCE24783.1"/>
    </source>
</evidence>
<evidence type="ECO:0000256" key="3">
    <source>
        <dbReference type="RuleBase" id="RU003476"/>
    </source>
</evidence>
<dbReference type="RefSeq" id="WP_246039064.1">
    <property type="nucleotide sequence ID" value="NZ_BIFT01000001.1"/>
</dbReference>
<accession>A0A402B0A8</accession>
<dbReference type="PANTHER" id="PTHR43046">
    <property type="entry name" value="GDP-MANNOSE MANNOSYL HYDROLASE"/>
    <property type="match status" value="1"/>
</dbReference>
<name>A0A402B0A8_9CHLR</name>
<dbReference type="PRINTS" id="PR00502">
    <property type="entry name" value="NUDIXFAMILY"/>
</dbReference>
<protein>
    <recommendedName>
        <fullName evidence="4">Nudix hydrolase domain-containing protein</fullName>
    </recommendedName>
</protein>
<evidence type="ECO:0000313" key="6">
    <source>
        <dbReference type="Proteomes" id="UP000287171"/>
    </source>
</evidence>
<dbReference type="InterPro" id="IPR020476">
    <property type="entry name" value="Nudix_hydrolase"/>
</dbReference>
<comment type="cofactor">
    <cofactor evidence="1">
        <name>Mg(2+)</name>
        <dbReference type="ChEBI" id="CHEBI:18420"/>
    </cofactor>
</comment>
<evidence type="ECO:0000256" key="2">
    <source>
        <dbReference type="ARBA" id="ARBA00022801"/>
    </source>
</evidence>
<dbReference type="PROSITE" id="PS00893">
    <property type="entry name" value="NUDIX_BOX"/>
    <property type="match status" value="1"/>
</dbReference>
<gene>
    <name evidence="5" type="ORF">KDA_02670</name>
</gene>
<dbReference type="InterPro" id="IPR015797">
    <property type="entry name" value="NUDIX_hydrolase-like_dom_sf"/>
</dbReference>
<dbReference type="EMBL" id="BIFT01000001">
    <property type="protein sequence ID" value="GCE24783.1"/>
    <property type="molecule type" value="Genomic_DNA"/>
</dbReference>
<keyword evidence="2 3" id="KW-0378">Hydrolase</keyword>
<dbReference type="AlphaFoldDB" id="A0A402B0A8"/>
<comment type="caution">
    <text evidence="5">The sequence shown here is derived from an EMBL/GenBank/DDBJ whole genome shotgun (WGS) entry which is preliminary data.</text>
</comment>
<sequence length="155" mass="17792">MMTDSSTRNFRIAVSALIFDKDVNKERILLALRRDIDWWNLPGGGMEIGETVEEAVCREVDEETGLKVEVEQLVGVYSKPQKQELVLTFRCRVIGGALIETEESSECRYFETTALPSNILPKHRQRVEDALLHQERAVLRNQLTSSEEDQRQTLE</sequence>
<dbReference type="GO" id="GO:0016787">
    <property type="term" value="F:hydrolase activity"/>
    <property type="evidence" value="ECO:0007669"/>
    <property type="project" value="UniProtKB-KW"/>
</dbReference>
<dbReference type="PROSITE" id="PS51462">
    <property type="entry name" value="NUDIX"/>
    <property type="match status" value="1"/>
</dbReference>
<dbReference type="InterPro" id="IPR020084">
    <property type="entry name" value="NUDIX_hydrolase_CS"/>
</dbReference>
<keyword evidence="6" id="KW-1185">Reference proteome</keyword>
<proteinExistence type="inferred from homology"/>
<evidence type="ECO:0000256" key="1">
    <source>
        <dbReference type="ARBA" id="ARBA00001946"/>
    </source>
</evidence>